<protein>
    <submittedName>
        <fullName evidence="1">Uncharacterized protein</fullName>
    </submittedName>
</protein>
<dbReference type="AlphaFoldDB" id="A0AAW3D9J3"/>
<name>A0AAW3D9J3_9GAMM</name>
<dbReference type="RefSeq" id="WP_035736860.1">
    <property type="nucleotide sequence ID" value="NZ_JACTRV010000009.1"/>
</dbReference>
<evidence type="ECO:0000313" key="1">
    <source>
        <dbReference type="EMBL" id="KFJ42166.1"/>
    </source>
</evidence>
<accession>A0AAW3D9J3</accession>
<proteinExistence type="predicted"/>
<evidence type="ECO:0000313" key="2">
    <source>
        <dbReference type="Proteomes" id="UP000029117"/>
    </source>
</evidence>
<dbReference type="Proteomes" id="UP000029117">
    <property type="component" value="Unassembled WGS sequence"/>
</dbReference>
<organism evidence="1 2">
    <name type="scientific">Francisella philomiragia</name>
    <dbReference type="NCBI Taxonomy" id="28110"/>
    <lineage>
        <taxon>Bacteria</taxon>
        <taxon>Pseudomonadati</taxon>
        <taxon>Pseudomonadota</taxon>
        <taxon>Gammaproteobacteria</taxon>
        <taxon>Thiotrichales</taxon>
        <taxon>Francisellaceae</taxon>
        <taxon>Francisella</taxon>
    </lineage>
</organism>
<comment type="caution">
    <text evidence="1">The sequence shown here is derived from an EMBL/GenBank/DDBJ whole genome shotgun (WGS) entry which is preliminary data.</text>
</comment>
<gene>
    <name evidence="1" type="ORF">DR78_590</name>
</gene>
<sequence length="1168" mass="131744">MSKEKTVFITKSDNKVLASSVHITNKESDSNIDQLENKEDQINSLSANARAGVDGSYKDKNLPEGLQTLSVIPKWRKNTPNKDENADTLAKMAIINRLSYKDRIAVLGSLLEVYDEDNIDQKFDAKLWSTLVSQFKVHSQRTATSNISQLEASIAKVDQAKDREDLAKVISDNNLDMGRINISKCQFENSKQFVKQTINRRVTELKEDSSIVANIQNENYITSLINNGLSLKNADKLKSGYLYLFLQTELEQDKQGNRPYTKLKLYSEHYVTSTKESYSFKEIDISDYESVDERESVDTPKPSIELPVCYLDKNDELHNVDVRVLFSHSQLSGIRLKKICDEQPEHLEKLSADNLKKTFENKYNGKLETEGRDNGNKNGALMTQKEWEKVDVYPIRKSNATFSGITSSCEVNFLVNDPFGMLLENNDYINHLNSLIKEQLDNIQNSVELKSAILGHQIFFNPRTLGIANIIDDAGGMGLSFLKDYKPGSDLYQAYTNGSWDSLADRKKQIITKGQAQLDEKKFKKALKYYYRLLLKTLIEKAQENGVNYLKSSQMKLRWQDHFSRGIVDYQSAHGESLALFAPLCRNPNELDQVLEKSVLPLDVIHIEGTSANRVDPSSFTSCTGVETTEYRLDGSFNIKEITRSYDANNGKASIPTITDYPSDIKKPAGFDWVKEHIISKSGDLHEMFFPSDDADEYDYNNLKKDENADGKYNRTYIGIGGLGLQELLDQNADTSYKVTLAKRDVAQGTYTDKIKEQFLEKLYKRIEEGDLIIPISNYLDGFMAMLSKYSTKSYNAINEKLLKITCDRLQLPRSVIGFKKSSFEDSVDYRLLKHLHESESDNYSSRLKHNSYISNGKAVDKERFVNELEDKLSQQQTQELALARKLYESEGTQTISVDKNLLRSYKINVTGLIVFNSMMTIMAISDFKDNYEKVANAKGDSVDDILTNTIAIAKLTKSYVELVQTSAKAFKEINESLVKIFSDEAIMGVERHANASAIKKPSYKSSEITQNNNKVIKDLDIEGKLKKMAIATASLEVVQSVFRLWNSYNYNDKAMKVSNWLDLAADGFYVASAIQQAAKTTAKQEAGGFFSSAASTAAKDQAGRRGTVMLAEKTITSIAGRAVLAFIPVLDVLSFIAFAFEIGSWIASLFKDNLYESWAKGSQFAKE</sequence>
<dbReference type="EMBL" id="JOUE01000006">
    <property type="protein sequence ID" value="KFJ42166.1"/>
    <property type="molecule type" value="Genomic_DNA"/>
</dbReference>
<reference evidence="1 2" key="1">
    <citation type="submission" date="2014-04" db="EMBL/GenBank/DDBJ databases">
        <authorList>
            <person name="Bishop-Lilly K.A."/>
            <person name="Broomall S.M."/>
            <person name="Chain P.S."/>
            <person name="Chertkov O."/>
            <person name="Coyne S.R."/>
            <person name="Daligault H.E."/>
            <person name="Davenport K.W."/>
            <person name="Erkkila T."/>
            <person name="Frey K.G."/>
            <person name="Gibbons H.S."/>
            <person name="Gu W."/>
            <person name="Jaissle J."/>
            <person name="Johnson S.L."/>
            <person name="Koroleva G.I."/>
            <person name="Ladner J.T."/>
            <person name="Lo C.-C."/>
            <person name="Minogue T.D."/>
            <person name="Munk C."/>
            <person name="Palacios G.F."/>
            <person name="Redden C.L."/>
            <person name="Rosenzweig C.N."/>
            <person name="Scholz M.B."/>
            <person name="Teshima H."/>
            <person name="Xu Y."/>
        </authorList>
    </citation>
    <scope>NUCLEOTIDE SEQUENCE [LARGE SCALE GENOMIC DNA]</scope>
    <source>
        <strain evidence="1 2">FAJ</strain>
    </source>
</reference>